<name>A0ABR9MCE3_9ACTN</name>
<reference evidence="3 4" key="1">
    <citation type="submission" date="2020-10" db="EMBL/GenBank/DDBJ databases">
        <title>Sequencing the genomes of 1000 actinobacteria strains.</title>
        <authorList>
            <person name="Klenk H.-P."/>
        </authorList>
    </citation>
    <scope>NUCLEOTIDE SEQUENCE [LARGE SCALE GENOMIC DNA]</scope>
    <source>
        <strain evidence="3 4">DSM 43173</strain>
    </source>
</reference>
<feature type="domain" description="Hint" evidence="2">
    <location>
        <begin position="65"/>
        <end position="171"/>
    </location>
</feature>
<sequence length="352" mass="38224">MDWGVPADEWDVDISCRSLRSCVKDVVEEITEDVIDEVVDEVIEEVAPDLPVDVPGYEGTTCGGPSSFVPGTLILLADGSRKPIELIRTGDEVMAADPVTGRVEPRPVTALITSVGTKTLVDITLQATRGASETGADVITATEAHPFWVPELSRWVSAGKLQPGTWLQTSAGTYVQIKAVEKRTVSQRVHNLTVDDFSTYYVVAGDSDVLVHNANPGRGDRRNERGQFACDPERIKPGELDEDGKLRGTNESGYTTSRPNFRVDTVNDAWSDAPPGPSGGVLCARQGPKCLGEIHRSPGPGQNPGDLGHDKSWSNRQFDPEVTREEVIDEYQRGVRPECIPCNRGAGNRSDY</sequence>
<evidence type="ECO:0000313" key="3">
    <source>
        <dbReference type="EMBL" id="MBE1590021.1"/>
    </source>
</evidence>
<feature type="compositionally biased region" description="Basic and acidic residues" evidence="1">
    <location>
        <begin position="232"/>
        <end position="248"/>
    </location>
</feature>
<dbReference type="SUPFAM" id="SSF51294">
    <property type="entry name" value="Hedgehog/intein (Hint) domain"/>
    <property type="match status" value="1"/>
</dbReference>
<feature type="region of interest" description="Disordered" evidence="1">
    <location>
        <begin position="232"/>
        <end position="260"/>
    </location>
</feature>
<feature type="compositionally biased region" description="Polar residues" evidence="1">
    <location>
        <begin position="249"/>
        <end position="259"/>
    </location>
</feature>
<evidence type="ECO:0000313" key="4">
    <source>
        <dbReference type="Proteomes" id="UP000633509"/>
    </source>
</evidence>
<proteinExistence type="predicted"/>
<dbReference type="SMART" id="SM00306">
    <property type="entry name" value="HintN"/>
    <property type="match status" value="1"/>
</dbReference>
<dbReference type="InterPro" id="IPR003587">
    <property type="entry name" value="Hint_dom_N"/>
</dbReference>
<accession>A0ABR9MCE3</accession>
<dbReference type="Pfam" id="PF07591">
    <property type="entry name" value="PT-HINT"/>
    <property type="match status" value="1"/>
</dbReference>
<keyword evidence="4" id="KW-1185">Reference proteome</keyword>
<evidence type="ECO:0000256" key="1">
    <source>
        <dbReference type="SAM" id="MobiDB-lite"/>
    </source>
</evidence>
<feature type="region of interest" description="Disordered" evidence="1">
    <location>
        <begin position="295"/>
        <end position="321"/>
    </location>
</feature>
<dbReference type="InterPro" id="IPR036844">
    <property type="entry name" value="Hint_dom_sf"/>
</dbReference>
<feature type="compositionally biased region" description="Basic and acidic residues" evidence="1">
    <location>
        <begin position="307"/>
        <end position="321"/>
    </location>
</feature>
<comment type="caution">
    <text evidence="3">The sequence shown here is derived from an EMBL/GenBank/DDBJ whole genome shotgun (WGS) entry which is preliminary data.</text>
</comment>
<evidence type="ECO:0000259" key="2">
    <source>
        <dbReference type="SMART" id="SM00306"/>
    </source>
</evidence>
<gene>
    <name evidence="3" type="ORF">H4W80_008279</name>
</gene>
<dbReference type="EMBL" id="JADBEK010000001">
    <property type="protein sequence ID" value="MBE1590021.1"/>
    <property type="molecule type" value="Genomic_DNA"/>
</dbReference>
<organism evidence="3 4">
    <name type="scientific">Nonomuraea angiospora</name>
    <dbReference type="NCBI Taxonomy" id="46172"/>
    <lineage>
        <taxon>Bacteria</taxon>
        <taxon>Bacillati</taxon>
        <taxon>Actinomycetota</taxon>
        <taxon>Actinomycetes</taxon>
        <taxon>Streptosporangiales</taxon>
        <taxon>Streptosporangiaceae</taxon>
        <taxon>Nonomuraea</taxon>
    </lineage>
</organism>
<dbReference type="Gene3D" id="2.170.16.10">
    <property type="entry name" value="Hedgehog/Intein (Hint) domain"/>
    <property type="match status" value="1"/>
</dbReference>
<dbReference type="InterPro" id="IPR026835">
    <property type="entry name" value="YqcG_C"/>
</dbReference>
<dbReference type="Proteomes" id="UP000633509">
    <property type="component" value="Unassembled WGS sequence"/>
</dbReference>
<dbReference type="CDD" id="cd00081">
    <property type="entry name" value="Hint"/>
    <property type="match status" value="1"/>
</dbReference>
<protein>
    <recommendedName>
        <fullName evidence="2">Hint domain-containing protein</fullName>
    </recommendedName>
</protein>
<dbReference type="Pfam" id="PF14410">
    <property type="entry name" value="GH-E"/>
    <property type="match status" value="1"/>
</dbReference>